<dbReference type="AlphaFoldDB" id="A0A0N4T4N4"/>
<evidence type="ECO:0000313" key="1">
    <source>
        <dbReference type="EMBL" id="VDN84320.1"/>
    </source>
</evidence>
<evidence type="ECO:0000313" key="2">
    <source>
        <dbReference type="Proteomes" id="UP000278627"/>
    </source>
</evidence>
<gene>
    <name evidence="1" type="ORF">BPAG_LOCUS3134</name>
</gene>
<reference evidence="3" key="1">
    <citation type="submission" date="2017-02" db="UniProtKB">
        <authorList>
            <consortium name="WormBaseParasite"/>
        </authorList>
    </citation>
    <scope>IDENTIFICATION</scope>
</reference>
<accession>A0A0N4T4N4</accession>
<reference evidence="1 2" key="2">
    <citation type="submission" date="2018-11" db="EMBL/GenBank/DDBJ databases">
        <authorList>
            <consortium name="Pathogen Informatics"/>
        </authorList>
    </citation>
    <scope>NUCLEOTIDE SEQUENCE [LARGE SCALE GENOMIC DNA]</scope>
</reference>
<name>A0A0N4T4N4_BRUPA</name>
<keyword evidence="2" id="KW-1185">Reference proteome</keyword>
<protein>
    <submittedName>
        <fullName evidence="1 3">Uncharacterized protein</fullName>
    </submittedName>
</protein>
<proteinExistence type="predicted"/>
<dbReference type="WBParaSite" id="BPAG_0000316401-mRNA-1">
    <property type="protein sequence ID" value="BPAG_0000316401-mRNA-1"/>
    <property type="gene ID" value="BPAG_0000316401"/>
</dbReference>
<dbReference type="Proteomes" id="UP000278627">
    <property type="component" value="Unassembled WGS sequence"/>
</dbReference>
<evidence type="ECO:0000313" key="3">
    <source>
        <dbReference type="WBParaSite" id="BPAG_0000316401-mRNA-1"/>
    </source>
</evidence>
<organism evidence="3">
    <name type="scientific">Brugia pahangi</name>
    <name type="common">Filarial nematode worm</name>
    <dbReference type="NCBI Taxonomy" id="6280"/>
    <lineage>
        <taxon>Eukaryota</taxon>
        <taxon>Metazoa</taxon>
        <taxon>Ecdysozoa</taxon>
        <taxon>Nematoda</taxon>
        <taxon>Chromadorea</taxon>
        <taxon>Rhabditida</taxon>
        <taxon>Spirurina</taxon>
        <taxon>Spiruromorpha</taxon>
        <taxon>Filarioidea</taxon>
        <taxon>Onchocercidae</taxon>
        <taxon>Brugia</taxon>
    </lineage>
</organism>
<sequence>MTSPHILQTIHPARVYGGFRLYHLRLPQHNGIILQIVM</sequence>
<dbReference type="EMBL" id="UZAD01000737">
    <property type="protein sequence ID" value="VDN84320.1"/>
    <property type="molecule type" value="Genomic_DNA"/>
</dbReference>